<dbReference type="Proteomes" id="UP001169458">
    <property type="component" value="Unassembled WGS sequence"/>
</dbReference>
<organism evidence="2 3">
    <name type="scientific">Bacteroides gallinaceum</name>
    <dbReference type="NCBI Taxonomy" id="1462571"/>
    <lineage>
        <taxon>Bacteria</taxon>
        <taxon>Pseudomonadati</taxon>
        <taxon>Bacteroidota</taxon>
        <taxon>Bacteroidia</taxon>
        <taxon>Bacteroidales</taxon>
        <taxon>Bacteroidaceae</taxon>
        <taxon>Bacteroides</taxon>
    </lineage>
</organism>
<keyword evidence="2" id="KW-0547">Nucleotide-binding</keyword>
<dbReference type="EMBL" id="JAUDEN010000046">
    <property type="protein sequence ID" value="MDM8326420.1"/>
    <property type="molecule type" value="Genomic_DNA"/>
</dbReference>
<feature type="domain" description="ATPase AAA-type core" evidence="1">
    <location>
        <begin position="49"/>
        <end position="377"/>
    </location>
</feature>
<dbReference type="GO" id="GO:0005524">
    <property type="term" value="F:ATP binding"/>
    <property type="evidence" value="ECO:0007669"/>
    <property type="project" value="UniProtKB-KW"/>
</dbReference>
<reference evidence="3" key="2">
    <citation type="submission" date="2023-07" db="EMBL/GenBank/DDBJ databases">
        <title>Identification and characterization of horizontal gene transfer across gut microbiota members of farm animals based on homology search.</title>
        <authorList>
            <person name="Schwarzerova J."/>
            <person name="Nykrynova M."/>
            <person name="Jureckova K."/>
            <person name="Cejkova D."/>
            <person name="Rychlik I."/>
        </authorList>
    </citation>
    <scope>NUCLEOTIDE SEQUENCE [LARGE SCALE GENOMIC DNA]</scope>
    <source>
        <strain evidence="3">109_WCHN</strain>
    </source>
</reference>
<dbReference type="RefSeq" id="WP_289561371.1">
    <property type="nucleotide sequence ID" value="NZ_JAUDEN010000046.1"/>
</dbReference>
<dbReference type="InterPro" id="IPR027417">
    <property type="entry name" value="P-loop_NTPase"/>
</dbReference>
<dbReference type="PANTHER" id="PTHR40396:SF1">
    <property type="entry name" value="ATPASE AAA-TYPE CORE DOMAIN-CONTAINING PROTEIN"/>
    <property type="match status" value="1"/>
</dbReference>
<dbReference type="InterPro" id="IPR003959">
    <property type="entry name" value="ATPase_AAA_core"/>
</dbReference>
<comment type="caution">
    <text evidence="2">The sequence shown here is derived from an EMBL/GenBank/DDBJ whole genome shotgun (WGS) entry which is preliminary data.</text>
</comment>
<keyword evidence="3" id="KW-1185">Reference proteome</keyword>
<name>A0ABT7VJE0_9BACE</name>
<protein>
    <submittedName>
        <fullName evidence="2">ATP-binding protein</fullName>
    </submittedName>
</protein>
<evidence type="ECO:0000313" key="2">
    <source>
        <dbReference type="EMBL" id="MDM8326420.1"/>
    </source>
</evidence>
<proteinExistence type="predicted"/>
<gene>
    <name evidence="2" type="ORF">QUW60_14520</name>
</gene>
<dbReference type="PANTHER" id="PTHR40396">
    <property type="entry name" value="ATPASE-LIKE PROTEIN"/>
    <property type="match status" value="1"/>
</dbReference>
<dbReference type="Gene3D" id="3.40.50.300">
    <property type="entry name" value="P-loop containing nucleotide triphosphate hydrolases"/>
    <property type="match status" value="1"/>
</dbReference>
<evidence type="ECO:0000313" key="3">
    <source>
        <dbReference type="Proteomes" id="UP001169458"/>
    </source>
</evidence>
<dbReference type="SUPFAM" id="SSF52540">
    <property type="entry name" value="P-loop containing nucleoside triphosphate hydrolases"/>
    <property type="match status" value="1"/>
</dbReference>
<accession>A0ABT7VJE0</accession>
<evidence type="ECO:0000259" key="1">
    <source>
        <dbReference type="Pfam" id="PF13304"/>
    </source>
</evidence>
<keyword evidence="2" id="KW-0067">ATP-binding</keyword>
<dbReference type="Pfam" id="PF13304">
    <property type="entry name" value="AAA_21"/>
    <property type="match status" value="1"/>
</dbReference>
<reference evidence="2 3" key="1">
    <citation type="submission" date="2023-06" db="EMBL/GenBank/DDBJ databases">
        <authorList>
            <person name="Zeman M."/>
            <person name="Kubasova T."/>
            <person name="Jahodarova E."/>
            <person name="Nykrynova M."/>
            <person name="Rychlik I."/>
        </authorList>
    </citation>
    <scope>NUCLEOTIDE SEQUENCE [LARGE SCALE GENOMIC DNA]</scope>
    <source>
        <strain evidence="2 3">109_WCHN</strain>
    </source>
</reference>
<sequence>MIESLSVTNYYCFKECTTILFTAKKERNRVLDNSFCGFTTQNKINILKLAFLLGNNGAGKSKILSAFDTLQYLVTQIRERKDEPLRYRPFAFDEECLNHPSEIELTYHINDSRYVYNIKWNKNAISEESLKELKTKSSVVLFHRWYDEISDIVKVHFSEKVQISDNESYIISSSLLKNNSVLSTIIKTNISHPLLNSQLLFFMTGFEVVDLNDIDLNEELPDDKTEYNKQLKNIICSFLKSVDTNIMSYEKLKIDVEYPPELLQKLKSLSDKQEAELRMLLRMDEEKHIVNTFHRLEKSAGNRRGRLPLSEQSDGTKEILRFLILLNEAIKKHKTIILDDYSSGIQRNTLNQLLKFFIGASQNSQLIISTQDYSLLDFDIIRRDSIRFLVKDAAAEAHVQSINLSLLHKNSSLRHYVSKMNVYEQLPNMDEALFVELLRMYKNMSEE</sequence>